<dbReference type="Proteomes" id="UP000283210">
    <property type="component" value="Chromosome 17"/>
</dbReference>
<gene>
    <name evidence="7" type="ORF">OJAV_G00168160</name>
</gene>
<reference evidence="7 8" key="1">
    <citation type="submission" date="2018-11" db="EMBL/GenBank/DDBJ databases">
        <authorList>
            <person name="Lopez-Roques C."/>
            <person name="Donnadieu C."/>
            <person name="Bouchez O."/>
            <person name="Klopp C."/>
            <person name="Cabau C."/>
            <person name="Zahm M."/>
        </authorList>
    </citation>
    <scope>NUCLEOTIDE SEQUENCE [LARGE SCALE GENOMIC DNA]</scope>
    <source>
        <strain evidence="7">RS831</strain>
        <tissue evidence="7">Whole body</tissue>
    </source>
</reference>
<evidence type="ECO:0000256" key="3">
    <source>
        <dbReference type="ARBA" id="ARBA00023136"/>
    </source>
</evidence>
<comment type="subcellular location">
    <subcellularLocation>
        <location evidence="1">Membrane</location>
    </subcellularLocation>
</comment>
<name>A0A437CE96_ORYJA</name>
<evidence type="ECO:0008006" key="9">
    <source>
        <dbReference type="Google" id="ProtNLM"/>
    </source>
</evidence>
<evidence type="ECO:0000256" key="4">
    <source>
        <dbReference type="ARBA" id="ARBA00023180"/>
    </source>
</evidence>
<feature type="chain" id="PRO_5019064099" description="Immunoglobulin subtype domain-containing protein" evidence="6">
    <location>
        <begin position="21"/>
        <end position="258"/>
    </location>
</feature>
<evidence type="ECO:0000256" key="2">
    <source>
        <dbReference type="ARBA" id="ARBA00022729"/>
    </source>
</evidence>
<accession>A0A437CE96</accession>
<protein>
    <recommendedName>
        <fullName evidence="9">Immunoglobulin subtype domain-containing protein</fullName>
    </recommendedName>
</protein>
<dbReference type="Gene3D" id="2.60.40.10">
    <property type="entry name" value="Immunoglobulins"/>
    <property type="match status" value="1"/>
</dbReference>
<keyword evidence="5" id="KW-0812">Transmembrane</keyword>
<feature type="transmembrane region" description="Helical" evidence="5">
    <location>
        <begin position="215"/>
        <end position="236"/>
    </location>
</feature>
<dbReference type="InterPro" id="IPR015631">
    <property type="entry name" value="CD2/SLAM_rcpt"/>
</dbReference>
<keyword evidence="5" id="KW-1133">Transmembrane helix</keyword>
<keyword evidence="2 6" id="KW-0732">Signal</keyword>
<keyword evidence="3 5" id="KW-0472">Membrane</keyword>
<evidence type="ECO:0000256" key="1">
    <source>
        <dbReference type="ARBA" id="ARBA00004370"/>
    </source>
</evidence>
<dbReference type="PANTHER" id="PTHR12080:SF80">
    <property type="entry name" value="IMMUNOGLOBULIN V-SET DOMAIN-CONTAINING PROTEIN"/>
    <property type="match status" value="1"/>
</dbReference>
<proteinExistence type="predicted"/>
<dbReference type="SUPFAM" id="SSF48726">
    <property type="entry name" value="Immunoglobulin"/>
    <property type="match status" value="1"/>
</dbReference>
<dbReference type="AlphaFoldDB" id="A0A437CE96"/>
<dbReference type="PANTHER" id="PTHR12080">
    <property type="entry name" value="SIGNALING LYMPHOCYTIC ACTIVATION MOLECULE"/>
    <property type="match status" value="1"/>
</dbReference>
<evidence type="ECO:0000313" key="7">
    <source>
        <dbReference type="EMBL" id="RVE61172.1"/>
    </source>
</evidence>
<dbReference type="InterPro" id="IPR013783">
    <property type="entry name" value="Ig-like_fold"/>
</dbReference>
<keyword evidence="8" id="KW-1185">Reference proteome</keyword>
<reference evidence="7 8" key="2">
    <citation type="submission" date="2019-01" db="EMBL/GenBank/DDBJ databases">
        <title>A chromosome length genome reference of the Java medaka (oryzias javanicus).</title>
        <authorList>
            <person name="Herpin A."/>
            <person name="Takehana Y."/>
            <person name="Naruse K."/>
            <person name="Ansai S."/>
            <person name="Kawaguchi M."/>
        </authorList>
    </citation>
    <scope>NUCLEOTIDE SEQUENCE [LARGE SCALE GENOMIC DNA]</scope>
    <source>
        <strain evidence="7">RS831</strain>
        <tissue evidence="7">Whole body</tissue>
    </source>
</reference>
<dbReference type="OrthoDB" id="8955135at2759"/>
<keyword evidence="4" id="KW-0325">Glycoprotein</keyword>
<dbReference type="GO" id="GO:0016020">
    <property type="term" value="C:membrane"/>
    <property type="evidence" value="ECO:0007669"/>
    <property type="project" value="UniProtKB-SubCell"/>
</dbReference>
<evidence type="ECO:0000256" key="6">
    <source>
        <dbReference type="SAM" id="SignalP"/>
    </source>
</evidence>
<evidence type="ECO:0000256" key="5">
    <source>
        <dbReference type="SAM" id="Phobius"/>
    </source>
</evidence>
<sequence>MTAAVLLLLFLLLDSDEAKGSELFLQSGGDVLLNVSGPVTLNDECDLIWKYNNDKVVKFSHDKKPVIFNTYKERVTAERFSLILKNVQHNNSGIYKAVLSCSTDHTNAEYNLTVQDPVSPVFLTVTDSIFNSSICEPTVICRTEDNKIKKTFVCNKQTCSEVEKVHATITSSSLNVYIYEEHIICNHSNQVSWEQHKIQISSDCWKGPANGVQTIAVSAAAVGGAVLLLCIIGLVVRCKSKRGILTFVLQIKCKVNRE</sequence>
<feature type="signal peptide" evidence="6">
    <location>
        <begin position="1"/>
        <end position="20"/>
    </location>
</feature>
<dbReference type="EMBL" id="CM012453">
    <property type="protein sequence ID" value="RVE61172.1"/>
    <property type="molecule type" value="Genomic_DNA"/>
</dbReference>
<organism evidence="7 8">
    <name type="scientific">Oryzias javanicus</name>
    <name type="common">Javanese ricefish</name>
    <name type="synonym">Aplocheilus javanicus</name>
    <dbReference type="NCBI Taxonomy" id="123683"/>
    <lineage>
        <taxon>Eukaryota</taxon>
        <taxon>Metazoa</taxon>
        <taxon>Chordata</taxon>
        <taxon>Craniata</taxon>
        <taxon>Vertebrata</taxon>
        <taxon>Euteleostomi</taxon>
        <taxon>Actinopterygii</taxon>
        <taxon>Neopterygii</taxon>
        <taxon>Teleostei</taxon>
        <taxon>Neoteleostei</taxon>
        <taxon>Acanthomorphata</taxon>
        <taxon>Ovalentaria</taxon>
        <taxon>Atherinomorphae</taxon>
        <taxon>Beloniformes</taxon>
        <taxon>Adrianichthyidae</taxon>
        <taxon>Oryziinae</taxon>
        <taxon>Oryzias</taxon>
    </lineage>
</organism>
<dbReference type="InterPro" id="IPR036179">
    <property type="entry name" value="Ig-like_dom_sf"/>
</dbReference>
<evidence type="ECO:0000313" key="8">
    <source>
        <dbReference type="Proteomes" id="UP000283210"/>
    </source>
</evidence>